<evidence type="ECO:0000256" key="1">
    <source>
        <dbReference type="SAM" id="MobiDB-lite"/>
    </source>
</evidence>
<reference evidence="2 3" key="1">
    <citation type="submission" date="2016-10" db="EMBL/GenBank/DDBJ databases">
        <title>Comparative genome analysis of multiple Pseudomonas spp. focuses on biocontrol and plant growth promoting traits.</title>
        <authorList>
            <person name="Tao X.-Y."/>
            <person name="Taylor C.G."/>
        </authorList>
    </citation>
    <scope>NUCLEOTIDE SEQUENCE [LARGE SCALE GENOMIC DNA]</scope>
    <source>
        <strain evidence="2 3">38D4</strain>
    </source>
</reference>
<evidence type="ECO:0000313" key="3">
    <source>
        <dbReference type="Proteomes" id="UP000286351"/>
    </source>
</evidence>
<name>A0A423J6I7_9PSED</name>
<organism evidence="2 3">
    <name type="scientific">Pseudomonas brassicacearum</name>
    <dbReference type="NCBI Taxonomy" id="930166"/>
    <lineage>
        <taxon>Bacteria</taxon>
        <taxon>Pseudomonadati</taxon>
        <taxon>Pseudomonadota</taxon>
        <taxon>Gammaproteobacteria</taxon>
        <taxon>Pseudomonadales</taxon>
        <taxon>Pseudomonadaceae</taxon>
        <taxon>Pseudomonas</taxon>
    </lineage>
</organism>
<dbReference type="RefSeq" id="WP_123368347.1">
    <property type="nucleotide sequence ID" value="NZ_MOBO01000029.1"/>
</dbReference>
<evidence type="ECO:0000313" key="2">
    <source>
        <dbReference type="EMBL" id="RON33207.1"/>
    </source>
</evidence>
<dbReference type="AlphaFoldDB" id="A0A423J6I7"/>
<sequence length="125" mass="13606">MIKETPNPPETDDVSPYESADSNKLNEAAERALDYHFPSIADIKATPRTPSTLFSVDSDVTNETLVVFLVEILASVDVMVHQLVDHLEGGSRNALLGISNNIMLAEITANRVLDNIDLPKPAPHS</sequence>
<accession>A0A423J6I7</accession>
<gene>
    <name evidence="2" type="ORF">BK664_26380</name>
</gene>
<dbReference type="Proteomes" id="UP000286351">
    <property type="component" value="Unassembled WGS sequence"/>
</dbReference>
<protein>
    <recommendedName>
        <fullName evidence="4">DUF3077 domain-containing protein</fullName>
    </recommendedName>
</protein>
<dbReference type="Pfam" id="PF19619">
    <property type="entry name" value="DUF6124"/>
    <property type="match status" value="1"/>
</dbReference>
<evidence type="ECO:0008006" key="4">
    <source>
        <dbReference type="Google" id="ProtNLM"/>
    </source>
</evidence>
<comment type="caution">
    <text evidence="2">The sequence shown here is derived from an EMBL/GenBank/DDBJ whole genome shotgun (WGS) entry which is preliminary data.</text>
</comment>
<dbReference type="EMBL" id="MOBO01000029">
    <property type="protein sequence ID" value="RON33207.1"/>
    <property type="molecule type" value="Genomic_DNA"/>
</dbReference>
<feature type="region of interest" description="Disordered" evidence="1">
    <location>
        <begin position="1"/>
        <end position="22"/>
    </location>
</feature>
<proteinExistence type="predicted"/>